<keyword evidence="1" id="KW-0812">Transmembrane</keyword>
<organism evidence="2 3">
    <name type="scientific">Cylicostephanus goldi</name>
    <name type="common">Nematode worm</name>
    <dbReference type="NCBI Taxonomy" id="71465"/>
    <lineage>
        <taxon>Eukaryota</taxon>
        <taxon>Metazoa</taxon>
        <taxon>Ecdysozoa</taxon>
        <taxon>Nematoda</taxon>
        <taxon>Chromadorea</taxon>
        <taxon>Rhabditida</taxon>
        <taxon>Rhabditina</taxon>
        <taxon>Rhabditomorpha</taxon>
        <taxon>Strongyloidea</taxon>
        <taxon>Strongylidae</taxon>
        <taxon>Cylicostephanus</taxon>
    </lineage>
</organism>
<dbReference type="EMBL" id="UYRV01018039">
    <property type="protein sequence ID" value="VDK64139.1"/>
    <property type="molecule type" value="Genomic_DNA"/>
</dbReference>
<dbReference type="AlphaFoldDB" id="A0A3P6RVA1"/>
<reference evidence="2 3" key="1">
    <citation type="submission" date="2018-11" db="EMBL/GenBank/DDBJ databases">
        <authorList>
            <consortium name="Pathogen Informatics"/>
        </authorList>
    </citation>
    <scope>NUCLEOTIDE SEQUENCE [LARGE SCALE GENOMIC DNA]</scope>
</reference>
<gene>
    <name evidence="2" type="ORF">CGOC_LOCUS5818</name>
</gene>
<dbReference type="OrthoDB" id="10065017at2759"/>
<keyword evidence="3" id="KW-1185">Reference proteome</keyword>
<evidence type="ECO:0000256" key="1">
    <source>
        <dbReference type="SAM" id="Phobius"/>
    </source>
</evidence>
<name>A0A3P6RVA1_CYLGO</name>
<keyword evidence="1" id="KW-1133">Transmembrane helix</keyword>
<evidence type="ECO:0000313" key="2">
    <source>
        <dbReference type="EMBL" id="VDK64139.1"/>
    </source>
</evidence>
<sequence>MGAGIAITRGAAGALSFCMAVVLLTVCRNVITLIRETPMGEFIPFDSAITFHKVSWMELQHLITTAYLS</sequence>
<keyword evidence="1" id="KW-0472">Membrane</keyword>
<dbReference type="Proteomes" id="UP000271889">
    <property type="component" value="Unassembled WGS sequence"/>
</dbReference>
<evidence type="ECO:0000313" key="3">
    <source>
        <dbReference type="Proteomes" id="UP000271889"/>
    </source>
</evidence>
<accession>A0A3P6RVA1</accession>
<protein>
    <submittedName>
        <fullName evidence="2">Uncharacterized protein</fullName>
    </submittedName>
</protein>
<proteinExistence type="predicted"/>
<feature type="transmembrane region" description="Helical" evidence="1">
    <location>
        <begin position="6"/>
        <end position="26"/>
    </location>
</feature>